<evidence type="ECO:0000259" key="1">
    <source>
        <dbReference type="Pfam" id="PF14291"/>
    </source>
</evidence>
<protein>
    <recommendedName>
        <fullName evidence="1">DUF4371 domain-containing protein</fullName>
    </recommendedName>
</protein>
<accession>A0AAD4WV30</accession>
<keyword evidence="3" id="KW-1185">Reference proteome</keyword>
<dbReference type="AlphaFoldDB" id="A0AAD4WV30"/>
<name>A0AAD4WV30_PRUDU</name>
<evidence type="ECO:0000313" key="2">
    <source>
        <dbReference type="EMBL" id="KAI5348901.1"/>
    </source>
</evidence>
<sequence length="126" mass="13773">MGVVFRYVDKKGDVIERFVNIQHVSDIISNSLKEAIDTLFSREELSTSMLRGQGYDGASNMKALVAVAKGNADVATLFTSCNSLVNIVGASCRLCDMLRDQLQKDITKALENDNLPKGQGLNQETC</sequence>
<dbReference type="EMBL" id="JAJFAZ020000001">
    <property type="protein sequence ID" value="KAI5348901.1"/>
    <property type="molecule type" value="Genomic_DNA"/>
</dbReference>
<dbReference type="InterPro" id="IPR055298">
    <property type="entry name" value="AtLOH3-like"/>
</dbReference>
<dbReference type="PANTHER" id="PTHR11697">
    <property type="entry name" value="GENERAL TRANSCRIPTION FACTOR 2-RELATED ZINC FINGER PROTEIN"/>
    <property type="match status" value="1"/>
</dbReference>
<reference evidence="2 3" key="1">
    <citation type="journal article" date="2022" name="G3 (Bethesda)">
        <title>Whole-genome sequence and methylome profiling of the almond [Prunus dulcis (Mill.) D.A. Webb] cultivar 'Nonpareil'.</title>
        <authorList>
            <person name="D'Amico-Willman K.M."/>
            <person name="Ouma W.Z."/>
            <person name="Meulia T."/>
            <person name="Sideli G.M."/>
            <person name="Gradziel T.M."/>
            <person name="Fresnedo-Ramirez J."/>
        </authorList>
    </citation>
    <scope>NUCLEOTIDE SEQUENCE [LARGE SCALE GENOMIC DNA]</scope>
    <source>
        <strain evidence="2">Clone GOH B32 T37-40</strain>
    </source>
</reference>
<dbReference type="PANTHER" id="PTHR11697:SF230">
    <property type="entry name" value="ZINC FINGER, MYM DOMAIN CONTAINING 1"/>
    <property type="match status" value="1"/>
</dbReference>
<dbReference type="InterPro" id="IPR025398">
    <property type="entry name" value="DUF4371"/>
</dbReference>
<dbReference type="Pfam" id="PF14291">
    <property type="entry name" value="DUF4371"/>
    <property type="match status" value="1"/>
</dbReference>
<dbReference type="Proteomes" id="UP001054821">
    <property type="component" value="Chromosome 1"/>
</dbReference>
<proteinExistence type="predicted"/>
<evidence type="ECO:0000313" key="3">
    <source>
        <dbReference type="Proteomes" id="UP001054821"/>
    </source>
</evidence>
<comment type="caution">
    <text evidence="2">The sequence shown here is derived from an EMBL/GenBank/DDBJ whole genome shotgun (WGS) entry which is preliminary data.</text>
</comment>
<organism evidence="2 3">
    <name type="scientific">Prunus dulcis</name>
    <name type="common">Almond</name>
    <name type="synonym">Amygdalus dulcis</name>
    <dbReference type="NCBI Taxonomy" id="3755"/>
    <lineage>
        <taxon>Eukaryota</taxon>
        <taxon>Viridiplantae</taxon>
        <taxon>Streptophyta</taxon>
        <taxon>Embryophyta</taxon>
        <taxon>Tracheophyta</taxon>
        <taxon>Spermatophyta</taxon>
        <taxon>Magnoliopsida</taxon>
        <taxon>eudicotyledons</taxon>
        <taxon>Gunneridae</taxon>
        <taxon>Pentapetalae</taxon>
        <taxon>rosids</taxon>
        <taxon>fabids</taxon>
        <taxon>Rosales</taxon>
        <taxon>Rosaceae</taxon>
        <taxon>Amygdaloideae</taxon>
        <taxon>Amygdaleae</taxon>
        <taxon>Prunus</taxon>
    </lineage>
</organism>
<feature type="domain" description="DUF4371" evidence="1">
    <location>
        <begin position="1"/>
        <end position="63"/>
    </location>
</feature>
<gene>
    <name evidence="2" type="ORF">L3X38_001788</name>
</gene>